<dbReference type="GO" id="GO:0018279">
    <property type="term" value="P:protein N-linked glycosylation via asparagine"/>
    <property type="evidence" value="ECO:0007669"/>
    <property type="project" value="TreeGrafter"/>
</dbReference>
<organism evidence="10">
    <name type="scientific">Quercus suber</name>
    <name type="common">Cork oak</name>
    <dbReference type="NCBI Taxonomy" id="58331"/>
    <lineage>
        <taxon>Eukaryota</taxon>
        <taxon>Viridiplantae</taxon>
        <taxon>Streptophyta</taxon>
        <taxon>Embryophyta</taxon>
        <taxon>Tracheophyta</taxon>
        <taxon>Spermatophyta</taxon>
        <taxon>Magnoliopsida</taxon>
        <taxon>eudicotyledons</taxon>
        <taxon>Gunneridae</taxon>
        <taxon>Pentapetalae</taxon>
        <taxon>rosids</taxon>
        <taxon>fabids</taxon>
        <taxon>Fagales</taxon>
        <taxon>Fagaceae</taxon>
        <taxon>Quercus</taxon>
    </lineage>
</organism>
<feature type="transmembrane region" description="Helical" evidence="9">
    <location>
        <begin position="131"/>
        <end position="149"/>
    </location>
</feature>
<reference evidence="10" key="3">
    <citation type="submission" date="2023-07" db="EMBL/GenBank/DDBJ databases">
        <title>An improved reference 1 genome and first organelle genomes of Quercus suber.</title>
        <authorList>
            <consortium name="Genosuber Consortium"/>
            <person name="Usie A."/>
            <person name="Serra O."/>
            <person name="Barros P."/>
        </authorList>
    </citation>
    <scope>NUCLEOTIDE SEQUENCE</scope>
    <source>
        <strain evidence="10">HL8</strain>
        <tissue evidence="10">Leaves</tissue>
    </source>
</reference>
<evidence type="ECO:0000256" key="6">
    <source>
        <dbReference type="ARBA" id="ARBA00022824"/>
    </source>
</evidence>
<dbReference type="PANTHER" id="PTHR12692:SF0">
    <property type="entry name" value="GH11935P"/>
    <property type="match status" value="1"/>
</dbReference>
<gene>
    <name evidence="10" type="primary">OST3B_10</name>
    <name evidence="10" type="ORF">CFP56_021550</name>
</gene>
<evidence type="ECO:0000313" key="10">
    <source>
        <dbReference type="EMBL" id="KAK7856807.1"/>
    </source>
</evidence>
<keyword evidence="5" id="KW-0732">Signal</keyword>
<name>A0AAW0LZQ8_QUESU</name>
<dbReference type="AlphaFoldDB" id="A0AAW0LZQ8"/>
<comment type="caution">
    <text evidence="10">The sequence shown here is derived from an EMBL/GenBank/DDBJ whole genome shotgun (WGS) entry which is preliminary data.</text>
</comment>
<evidence type="ECO:0000256" key="2">
    <source>
        <dbReference type="ARBA" id="ARBA00004477"/>
    </source>
</evidence>
<evidence type="ECO:0000256" key="4">
    <source>
        <dbReference type="ARBA" id="ARBA00022692"/>
    </source>
</evidence>
<feature type="transmembrane region" description="Helical" evidence="9">
    <location>
        <begin position="100"/>
        <end position="119"/>
    </location>
</feature>
<proteinExistence type="inferred from homology"/>
<sequence length="158" mass="17895">MTELRASMRSMFEEWSQGIAMPDGNDGNETVNLESFALFGVNGLPHIRLAAPHQSPKQSEQMDQGDFSRLAESMADFVQAKTKLNVGLIHRPPFLSTRQLGFNVVATLVWIPFAIKKIVKGKTLLHDPKLWLTGLVFDYFFSFLFGFGFRERDGGRWV</sequence>
<dbReference type="Pfam" id="PF04756">
    <property type="entry name" value="OST3_OST6"/>
    <property type="match status" value="1"/>
</dbReference>
<comment type="subcellular location">
    <subcellularLocation>
        <location evidence="2">Endoplasmic reticulum membrane</location>
        <topology evidence="2">Multi-pass membrane protein</topology>
    </subcellularLocation>
</comment>
<evidence type="ECO:0000256" key="1">
    <source>
        <dbReference type="ARBA" id="ARBA00002791"/>
    </source>
</evidence>
<comment type="similarity">
    <text evidence="3">Belongs to the OST3/OST6 family.</text>
</comment>
<reference evidence="10" key="1">
    <citation type="submission" date="2017-12" db="EMBL/GenBank/DDBJ databases">
        <authorList>
            <person name="Barbosa P."/>
            <person name="Usie A."/>
            <person name="Ramos A.M."/>
        </authorList>
    </citation>
    <scope>NUCLEOTIDE SEQUENCE</scope>
    <source>
        <strain evidence="10">HL8</strain>
        <tissue evidence="10">Leaves</tissue>
    </source>
</reference>
<comment type="function">
    <text evidence="1">Subunit of the oligosaccharyl transferase (OST) complex that catalyzes the initial transfer of a defined glycan (Glc(3)Man(9)GlcNAc(2) in eukaryotes) from the lipid carrier dolichol-pyrophosphate to an asparagine residue within an Asn-X-Ser/Thr consensus motif in nascent polypeptide chains, the first step in protein N-glycosylation. N-glycosylation occurs cotranslationally and the complex associates with the Sec61 complex at the channel-forming translocon complex that mediates protein translocation across the endoplasmic reticulum (ER). All subunits are required for a maximal enzyme activity.</text>
</comment>
<keyword evidence="8 9" id="KW-0472">Membrane</keyword>
<evidence type="ECO:0000256" key="3">
    <source>
        <dbReference type="ARBA" id="ARBA00009561"/>
    </source>
</evidence>
<dbReference type="PANTHER" id="PTHR12692">
    <property type="entry name" value="DOLICHYL-DIPHOSPHOOLIGOSACCHARIDE--PROTEIN GLYCOSYLTRANSFERASE-RELATED"/>
    <property type="match status" value="1"/>
</dbReference>
<evidence type="ECO:0000256" key="8">
    <source>
        <dbReference type="ARBA" id="ARBA00023136"/>
    </source>
</evidence>
<reference evidence="10" key="2">
    <citation type="journal article" date="2018" name="Sci. Data">
        <title>The draft genome sequence of cork oak.</title>
        <authorList>
            <person name="Ramos A.M."/>
            <person name="Usie A."/>
            <person name="Barbosa P."/>
            <person name="Barros P.M."/>
            <person name="Capote T."/>
            <person name="Chaves I."/>
            <person name="Simoes F."/>
            <person name="Abreu I."/>
            <person name="Carrasquinho I."/>
            <person name="Faro C."/>
            <person name="Guimaraes J.B."/>
            <person name="Mendonca D."/>
            <person name="Nobrega F."/>
            <person name="Rodrigues L."/>
            <person name="Saibo N.J.M."/>
            <person name="Varela M.C."/>
            <person name="Egas C."/>
            <person name="Matos J."/>
            <person name="Miguel C.M."/>
            <person name="Oliveira M.M."/>
            <person name="Ricardo C.P."/>
            <person name="Goncalves S."/>
        </authorList>
    </citation>
    <scope>NUCLEOTIDE SEQUENCE [LARGE SCALE GENOMIC DNA]</scope>
    <source>
        <strain evidence="10">HL8</strain>
    </source>
</reference>
<dbReference type="EMBL" id="PKMF04000033">
    <property type="protein sequence ID" value="KAK7856807.1"/>
    <property type="molecule type" value="Genomic_DNA"/>
</dbReference>
<dbReference type="GO" id="GO:0008250">
    <property type="term" value="C:oligosaccharyltransferase complex"/>
    <property type="evidence" value="ECO:0007669"/>
    <property type="project" value="TreeGrafter"/>
</dbReference>
<keyword evidence="4 9" id="KW-0812">Transmembrane</keyword>
<evidence type="ECO:0000256" key="7">
    <source>
        <dbReference type="ARBA" id="ARBA00022989"/>
    </source>
</evidence>
<evidence type="ECO:0000256" key="5">
    <source>
        <dbReference type="ARBA" id="ARBA00022729"/>
    </source>
</evidence>
<keyword evidence="7 9" id="KW-1133">Transmembrane helix</keyword>
<keyword evidence="6" id="KW-0256">Endoplasmic reticulum</keyword>
<accession>A0AAW0LZQ8</accession>
<protein>
    <submittedName>
        <fullName evidence="10">Dolichyl-diphosphooligosaccharide--protein glycosyltransferase subunit 3b</fullName>
    </submittedName>
</protein>
<evidence type="ECO:0000256" key="9">
    <source>
        <dbReference type="SAM" id="Phobius"/>
    </source>
</evidence>
<dbReference type="InterPro" id="IPR021149">
    <property type="entry name" value="OligosaccharylTrfase_OST3/OST6"/>
</dbReference>